<dbReference type="GO" id="GO:0005524">
    <property type="term" value="F:ATP binding"/>
    <property type="evidence" value="ECO:0007669"/>
    <property type="project" value="UniProtKB-UniRule"/>
</dbReference>
<keyword evidence="4 11" id="KW-0732">Signal</keyword>
<feature type="domain" description="Protein kinase" evidence="12">
    <location>
        <begin position="524"/>
        <end position="571"/>
    </location>
</feature>
<evidence type="ECO:0000256" key="9">
    <source>
        <dbReference type="PROSITE-ProRule" id="PRU10141"/>
    </source>
</evidence>
<dbReference type="PANTHER" id="PTHR45631:SF124">
    <property type="entry name" value="LEUCINE-RICH REPEAT PROTEIN KINASE FAMILY PROTEIN"/>
    <property type="match status" value="1"/>
</dbReference>
<evidence type="ECO:0000256" key="7">
    <source>
        <dbReference type="ARBA" id="ARBA00023136"/>
    </source>
</evidence>
<accession>A0A8S2A7N7</accession>
<evidence type="ECO:0000259" key="12">
    <source>
        <dbReference type="PROSITE" id="PS50011"/>
    </source>
</evidence>
<keyword evidence="8" id="KW-0675">Receptor</keyword>
<proteinExistence type="predicted"/>
<evidence type="ECO:0000256" key="10">
    <source>
        <dbReference type="SAM" id="Phobius"/>
    </source>
</evidence>
<organism evidence="13 14">
    <name type="scientific">Arabidopsis arenosa</name>
    <name type="common">Sand rock-cress</name>
    <name type="synonym">Cardaminopsis arenosa</name>
    <dbReference type="NCBI Taxonomy" id="38785"/>
    <lineage>
        <taxon>Eukaryota</taxon>
        <taxon>Viridiplantae</taxon>
        <taxon>Streptophyta</taxon>
        <taxon>Embryophyta</taxon>
        <taxon>Tracheophyta</taxon>
        <taxon>Spermatophyta</taxon>
        <taxon>Magnoliopsida</taxon>
        <taxon>eudicotyledons</taxon>
        <taxon>Gunneridae</taxon>
        <taxon>Pentapetalae</taxon>
        <taxon>rosids</taxon>
        <taxon>malvids</taxon>
        <taxon>Brassicales</taxon>
        <taxon>Brassicaceae</taxon>
        <taxon>Camelineae</taxon>
        <taxon>Arabidopsis</taxon>
    </lineage>
</organism>
<evidence type="ECO:0000256" key="11">
    <source>
        <dbReference type="SAM" id="SignalP"/>
    </source>
</evidence>
<evidence type="ECO:0000256" key="2">
    <source>
        <dbReference type="ARBA" id="ARBA00022614"/>
    </source>
</evidence>
<dbReference type="InterPro" id="IPR024788">
    <property type="entry name" value="Malectin-like_Carb-bd_dom"/>
</dbReference>
<dbReference type="Pfam" id="PF12819">
    <property type="entry name" value="Malectin_like"/>
    <property type="match status" value="1"/>
</dbReference>
<dbReference type="InterPro" id="IPR011009">
    <property type="entry name" value="Kinase-like_dom_sf"/>
</dbReference>
<dbReference type="AlphaFoldDB" id="A0A8S2A7N7"/>
<evidence type="ECO:0000313" key="13">
    <source>
        <dbReference type="EMBL" id="CAE6018929.1"/>
    </source>
</evidence>
<evidence type="ECO:0000256" key="1">
    <source>
        <dbReference type="ARBA" id="ARBA00004167"/>
    </source>
</evidence>
<dbReference type="GO" id="GO:0004672">
    <property type="term" value="F:protein kinase activity"/>
    <property type="evidence" value="ECO:0007669"/>
    <property type="project" value="InterPro"/>
</dbReference>
<keyword evidence="5" id="KW-0677">Repeat</keyword>
<protein>
    <recommendedName>
        <fullName evidence="12">Protein kinase domain-containing protein</fullName>
    </recommendedName>
</protein>
<keyword evidence="9" id="KW-0547">Nucleotide-binding</keyword>
<dbReference type="EMBL" id="LR999454">
    <property type="protein sequence ID" value="CAE6018929.1"/>
    <property type="molecule type" value="Genomic_DNA"/>
</dbReference>
<evidence type="ECO:0000256" key="5">
    <source>
        <dbReference type="ARBA" id="ARBA00022737"/>
    </source>
</evidence>
<dbReference type="PROSITE" id="PS50011">
    <property type="entry name" value="PROTEIN_KINASE_DOM"/>
    <property type="match status" value="1"/>
</dbReference>
<evidence type="ECO:0000256" key="8">
    <source>
        <dbReference type="ARBA" id="ARBA00023170"/>
    </source>
</evidence>
<dbReference type="InterPro" id="IPR001611">
    <property type="entry name" value="Leu-rich_rpt"/>
</dbReference>
<keyword evidence="9" id="KW-0067">ATP-binding</keyword>
<dbReference type="PROSITE" id="PS00107">
    <property type="entry name" value="PROTEIN_KINASE_ATP"/>
    <property type="match status" value="1"/>
</dbReference>
<keyword evidence="7 10" id="KW-0472">Membrane</keyword>
<comment type="subcellular location">
    <subcellularLocation>
        <location evidence="1">Membrane</location>
        <topology evidence="1">Single-pass membrane protein</topology>
    </subcellularLocation>
</comment>
<dbReference type="Gene3D" id="3.30.200.20">
    <property type="entry name" value="Phosphorylase Kinase, domain 1"/>
    <property type="match status" value="1"/>
</dbReference>
<gene>
    <name evidence="13" type="ORF">AARE701A_LOCUS10027</name>
</gene>
<evidence type="ECO:0000256" key="4">
    <source>
        <dbReference type="ARBA" id="ARBA00022729"/>
    </source>
</evidence>
<feature type="transmembrane region" description="Helical" evidence="10">
    <location>
        <begin position="453"/>
        <end position="477"/>
    </location>
</feature>
<dbReference type="Gene3D" id="3.80.10.10">
    <property type="entry name" value="Ribonuclease Inhibitor"/>
    <property type="match status" value="1"/>
</dbReference>
<evidence type="ECO:0000256" key="6">
    <source>
        <dbReference type="ARBA" id="ARBA00022989"/>
    </source>
</evidence>
<dbReference type="GO" id="GO:0016020">
    <property type="term" value="C:membrane"/>
    <property type="evidence" value="ECO:0007669"/>
    <property type="project" value="UniProtKB-SubCell"/>
</dbReference>
<evidence type="ECO:0000256" key="3">
    <source>
        <dbReference type="ARBA" id="ARBA00022692"/>
    </source>
</evidence>
<feature type="chain" id="PRO_5035715103" description="Protein kinase domain-containing protein" evidence="11">
    <location>
        <begin position="20"/>
        <end position="571"/>
    </location>
</feature>
<evidence type="ECO:0000313" key="14">
    <source>
        <dbReference type="Proteomes" id="UP000682877"/>
    </source>
</evidence>
<dbReference type="PANTHER" id="PTHR45631">
    <property type="entry name" value="OS07G0107800 PROTEIN-RELATED"/>
    <property type="match status" value="1"/>
</dbReference>
<dbReference type="InterPro" id="IPR017441">
    <property type="entry name" value="Protein_kinase_ATP_BS"/>
</dbReference>
<dbReference type="Pfam" id="PF13855">
    <property type="entry name" value="LRR_8"/>
    <property type="match status" value="1"/>
</dbReference>
<feature type="signal peptide" evidence="11">
    <location>
        <begin position="1"/>
        <end position="19"/>
    </location>
</feature>
<dbReference type="SUPFAM" id="SSF56112">
    <property type="entry name" value="Protein kinase-like (PK-like)"/>
    <property type="match status" value="1"/>
</dbReference>
<keyword evidence="14" id="KW-1185">Reference proteome</keyword>
<dbReference type="InterPro" id="IPR032675">
    <property type="entry name" value="LRR_dom_sf"/>
</dbReference>
<dbReference type="InterPro" id="IPR000719">
    <property type="entry name" value="Prot_kinase_dom"/>
</dbReference>
<dbReference type="SUPFAM" id="SSF52058">
    <property type="entry name" value="L domain-like"/>
    <property type="match status" value="1"/>
</dbReference>
<dbReference type="FunFam" id="3.80.10.10:FF:000129">
    <property type="entry name" value="Leucine-rich repeat receptor-like kinase"/>
    <property type="match status" value="1"/>
</dbReference>
<keyword evidence="6 10" id="KW-1133">Transmembrane helix</keyword>
<dbReference type="Proteomes" id="UP000682877">
    <property type="component" value="Chromosome 4"/>
</dbReference>
<keyword evidence="3 10" id="KW-0812">Transmembrane</keyword>
<keyword evidence="2" id="KW-0433">Leucine-rich repeat</keyword>
<sequence>MRSHLLLVIIGTFAVLVGAQKQEGFISLDCGFPIEESPYSDPSTGLTFTSDSTFIQTGKSGRVDKELNKKFRKPYLTLRYFPEGKRNCYSLNVNRGTNYLILVTFIYGNYDGLNIYPNFDLYLGPDKWARIDMEGRQNGTFEEIIHRVRSSSLDICLVKTGPTSPIISSIELRPMRNDTYVTHSGSLRNSFRVHCSTSDREIRYDDDSYDRVWYPFFSSSFTYITTSLNINNSDTFEIPKAALKSAATPKNTSAPLIITWKPRPSNAEVYFYLHFAEIQTLAANETREFDIVLKGNFNYSAFSPPKLELLTFFTAAPVQCDSDGCNLQLIRTPNSTLPPLINALEAYTIIEFPQLETSLSDASGLTGSLASFFQNLTQIQELDLSNNSLTGLVPAFLANIKSLSLIDLSGNNFTGSVPQTLLDREKEGLVLKLEGNPELCKFSSCNPKEKKGLLVPIIASISAVLVAIVVVALFFVFRKKKVPSDVHAPTSMPVVDVGHAKHSEPSFVSKKIRFTYFEVQEMTNNYQRVLGEGGFGVVYHGCVNGTQQVAVKLLSQSSSQGYKHFKAEVRL</sequence>
<feature type="binding site" evidence="9">
    <location>
        <position position="552"/>
    </location>
    <ligand>
        <name>ATP</name>
        <dbReference type="ChEBI" id="CHEBI:30616"/>
    </ligand>
</feature>
<name>A0A8S2A7N7_ARAAE</name>
<reference evidence="13" key="1">
    <citation type="submission" date="2021-01" db="EMBL/GenBank/DDBJ databases">
        <authorList>
            <person name="Bezrukov I."/>
        </authorList>
    </citation>
    <scope>NUCLEOTIDE SEQUENCE</scope>
</reference>